<feature type="chain" id="PRO_5043701467" description="Excalibur calcium-binding domain-containing protein" evidence="1">
    <location>
        <begin position="23"/>
        <end position="81"/>
    </location>
</feature>
<feature type="signal peptide" evidence="1">
    <location>
        <begin position="1"/>
        <end position="22"/>
    </location>
</feature>
<dbReference type="Proteomes" id="UP001333818">
    <property type="component" value="Unassembled WGS sequence"/>
</dbReference>
<comment type="caution">
    <text evidence="2">The sequence shown here is derived from an EMBL/GenBank/DDBJ whole genome shotgun (WGS) entry which is preliminary data.</text>
</comment>
<evidence type="ECO:0000313" key="2">
    <source>
        <dbReference type="EMBL" id="MEE3717532.1"/>
    </source>
</evidence>
<sequence>MKHPFRIFLLTCFLLAIAGSKAEVQSQTNCDRAYPDACIPSPPPYLHCKDIPYRNFRVLPPDPHRFDRDGDGIGCETNRRR</sequence>
<name>A0AAW9PSS9_9CYAN</name>
<keyword evidence="1" id="KW-0732">Signal</keyword>
<organism evidence="2 3">
    <name type="scientific">Tumidithrix elongata BACA0141</name>
    <dbReference type="NCBI Taxonomy" id="2716417"/>
    <lineage>
        <taxon>Bacteria</taxon>
        <taxon>Bacillati</taxon>
        <taxon>Cyanobacteriota</taxon>
        <taxon>Cyanophyceae</taxon>
        <taxon>Pseudanabaenales</taxon>
        <taxon>Pseudanabaenaceae</taxon>
        <taxon>Tumidithrix</taxon>
        <taxon>Tumidithrix elongata</taxon>
    </lineage>
</organism>
<evidence type="ECO:0000256" key="1">
    <source>
        <dbReference type="SAM" id="SignalP"/>
    </source>
</evidence>
<gene>
    <name evidence="2" type="ORF">V2H45_12280</name>
</gene>
<protein>
    <recommendedName>
        <fullName evidence="4">Excalibur calcium-binding domain-containing protein</fullName>
    </recommendedName>
</protein>
<evidence type="ECO:0000313" key="3">
    <source>
        <dbReference type="Proteomes" id="UP001333818"/>
    </source>
</evidence>
<dbReference type="AlphaFoldDB" id="A0AAW9PSS9"/>
<keyword evidence="3" id="KW-1185">Reference proteome</keyword>
<proteinExistence type="predicted"/>
<reference evidence="2" key="1">
    <citation type="submission" date="2024-01" db="EMBL/GenBank/DDBJ databases">
        <title>Bank of Algae and Cyanobacteria of the Azores (BACA) strain genomes.</title>
        <authorList>
            <person name="Luz R."/>
            <person name="Cordeiro R."/>
            <person name="Fonseca A."/>
            <person name="Goncalves V."/>
        </authorList>
    </citation>
    <scope>NUCLEOTIDE SEQUENCE</scope>
    <source>
        <strain evidence="2">BACA0141</strain>
    </source>
</reference>
<dbReference type="RefSeq" id="WP_330483961.1">
    <property type="nucleotide sequence ID" value="NZ_JAZBJZ010000044.1"/>
</dbReference>
<dbReference type="EMBL" id="JAZBJZ010000044">
    <property type="protein sequence ID" value="MEE3717532.1"/>
    <property type="molecule type" value="Genomic_DNA"/>
</dbReference>
<evidence type="ECO:0008006" key="4">
    <source>
        <dbReference type="Google" id="ProtNLM"/>
    </source>
</evidence>
<accession>A0AAW9PSS9</accession>